<feature type="domain" description="MOSC" evidence="1">
    <location>
        <begin position="118"/>
        <end position="264"/>
    </location>
</feature>
<dbReference type="GO" id="GO:0003824">
    <property type="term" value="F:catalytic activity"/>
    <property type="evidence" value="ECO:0007669"/>
    <property type="project" value="InterPro"/>
</dbReference>
<proteinExistence type="predicted"/>
<dbReference type="AlphaFoldDB" id="A0A3N2BC18"/>
<dbReference type="GO" id="GO:0030151">
    <property type="term" value="F:molybdenum ion binding"/>
    <property type="evidence" value="ECO:0007669"/>
    <property type="project" value="InterPro"/>
</dbReference>
<dbReference type="GO" id="GO:0030170">
    <property type="term" value="F:pyridoxal phosphate binding"/>
    <property type="evidence" value="ECO:0007669"/>
    <property type="project" value="InterPro"/>
</dbReference>
<evidence type="ECO:0000313" key="3">
    <source>
        <dbReference type="Proteomes" id="UP000280668"/>
    </source>
</evidence>
<dbReference type="PROSITE" id="PS51340">
    <property type="entry name" value="MOSC"/>
    <property type="match status" value="1"/>
</dbReference>
<organism evidence="2 3">
    <name type="scientific">Bogoriella caseilytica</name>
    <dbReference type="NCBI Taxonomy" id="56055"/>
    <lineage>
        <taxon>Bacteria</taxon>
        <taxon>Bacillati</taxon>
        <taxon>Actinomycetota</taxon>
        <taxon>Actinomycetes</taxon>
        <taxon>Micrococcales</taxon>
        <taxon>Bogoriellaceae</taxon>
        <taxon>Bogoriella</taxon>
    </lineage>
</organism>
<dbReference type="SUPFAM" id="SSF50800">
    <property type="entry name" value="PK beta-barrel domain-like"/>
    <property type="match status" value="1"/>
</dbReference>
<reference evidence="2 3" key="1">
    <citation type="submission" date="2018-11" db="EMBL/GenBank/DDBJ databases">
        <title>Sequencing the genomes of 1000 actinobacteria strains.</title>
        <authorList>
            <person name="Klenk H.-P."/>
        </authorList>
    </citation>
    <scope>NUCLEOTIDE SEQUENCE [LARGE SCALE GENOMIC DNA]</scope>
    <source>
        <strain evidence="2 3">DSM 11294</strain>
    </source>
</reference>
<protein>
    <recommendedName>
        <fullName evidence="1">MOSC domain-containing protein</fullName>
    </recommendedName>
</protein>
<dbReference type="EMBL" id="RKHK01000001">
    <property type="protein sequence ID" value="ROR72806.1"/>
    <property type="molecule type" value="Genomic_DNA"/>
</dbReference>
<comment type="caution">
    <text evidence="2">The sequence shown here is derived from an EMBL/GenBank/DDBJ whole genome shotgun (WGS) entry which is preliminary data.</text>
</comment>
<dbReference type="Proteomes" id="UP000280668">
    <property type="component" value="Unassembled WGS sequence"/>
</dbReference>
<dbReference type="InterPro" id="IPR011037">
    <property type="entry name" value="Pyrv_Knase-like_insert_dom_sf"/>
</dbReference>
<dbReference type="OrthoDB" id="9793178at2"/>
<dbReference type="RefSeq" id="WP_123303320.1">
    <property type="nucleotide sequence ID" value="NZ_RKHK01000001.1"/>
</dbReference>
<dbReference type="InterPro" id="IPR005302">
    <property type="entry name" value="MoCF_Sase_C"/>
</dbReference>
<sequence length="267" mass="29120">MPQVTALYRYPVKGFTPESCTSLTIQPDGRVAGDRTLTFRFANALEPEIDEECGLPYWPKRGGLALVSFPSLARLQVRLHGERLRIADGNHVVAEAGLDAAGRELLCERVTEWLRANGEARRLERPGRLPLHLLGDAGASRFQDRALGFISLHGQASTEALEAELPGAGDVRRFRSNIVVGGTRAWEELDWRGPVRIGHVECVAVRPIGRCLATHANPETGTRDLEVMSALVERFGQPEPLMGVLLLPVDGGGEIRLGDEVSLLPPS</sequence>
<evidence type="ECO:0000313" key="2">
    <source>
        <dbReference type="EMBL" id="ROR72806.1"/>
    </source>
</evidence>
<accession>A0A3N2BC18</accession>
<evidence type="ECO:0000259" key="1">
    <source>
        <dbReference type="PROSITE" id="PS51340"/>
    </source>
</evidence>
<name>A0A3N2BC18_9MICO</name>
<gene>
    <name evidence="2" type="ORF">EDD31_1166</name>
</gene>
<keyword evidence="3" id="KW-1185">Reference proteome</keyword>
<dbReference type="Pfam" id="PF03473">
    <property type="entry name" value="MOSC"/>
    <property type="match status" value="1"/>
</dbReference>